<comment type="similarity">
    <text evidence="1">Belongs to the VPS72/YL1 family.</text>
</comment>
<dbReference type="InterPro" id="IPR013272">
    <property type="entry name" value="Vps72/YL1_C"/>
</dbReference>
<comment type="caution">
    <text evidence="5">The sequence shown here is derived from an EMBL/GenBank/DDBJ whole genome shotgun (WGS) entry which is preliminary data.</text>
</comment>
<keyword evidence="2" id="KW-0175">Coiled coil</keyword>
<feature type="coiled-coil region" evidence="2">
    <location>
        <begin position="180"/>
        <end position="214"/>
    </location>
</feature>
<accession>A0A8K0DLM5</accession>
<organism evidence="5 6">
    <name type="scientific">Rhamnella rubrinervis</name>
    <dbReference type="NCBI Taxonomy" id="2594499"/>
    <lineage>
        <taxon>Eukaryota</taxon>
        <taxon>Viridiplantae</taxon>
        <taxon>Streptophyta</taxon>
        <taxon>Embryophyta</taxon>
        <taxon>Tracheophyta</taxon>
        <taxon>Spermatophyta</taxon>
        <taxon>Magnoliopsida</taxon>
        <taxon>eudicotyledons</taxon>
        <taxon>Gunneridae</taxon>
        <taxon>Pentapetalae</taxon>
        <taxon>rosids</taxon>
        <taxon>fabids</taxon>
        <taxon>Rosales</taxon>
        <taxon>Rhamnaceae</taxon>
        <taxon>rhamnoid group</taxon>
        <taxon>Rhamneae</taxon>
        <taxon>Rhamnella</taxon>
    </lineage>
</organism>
<dbReference type="InterPro" id="IPR046757">
    <property type="entry name" value="YL1_N"/>
</dbReference>
<evidence type="ECO:0000313" key="5">
    <source>
        <dbReference type="EMBL" id="KAF3432696.1"/>
    </source>
</evidence>
<evidence type="ECO:0000259" key="4">
    <source>
        <dbReference type="SMART" id="SM00993"/>
    </source>
</evidence>
<dbReference type="EMBL" id="VOIH02000011">
    <property type="protein sequence ID" value="KAF3432696.1"/>
    <property type="molecule type" value="Genomic_DNA"/>
</dbReference>
<protein>
    <recommendedName>
        <fullName evidence="4">Vps72/YL1 C-terminal domain-containing protein</fullName>
    </recommendedName>
</protein>
<reference evidence="5" key="1">
    <citation type="submission" date="2020-03" db="EMBL/GenBank/DDBJ databases">
        <title>A high-quality chromosome-level genome assembly of a woody plant with both climbing and erect habits, Rhamnella rubrinervis.</title>
        <authorList>
            <person name="Lu Z."/>
            <person name="Yang Y."/>
            <person name="Zhu X."/>
            <person name="Sun Y."/>
        </authorList>
    </citation>
    <scope>NUCLEOTIDE SEQUENCE</scope>
    <source>
        <strain evidence="5">BYM</strain>
        <tissue evidence="5">Leaf</tissue>
    </source>
</reference>
<name>A0A8K0DLM5_9ROSA</name>
<proteinExistence type="inferred from homology"/>
<feature type="compositionally biased region" description="Basic and acidic residues" evidence="3">
    <location>
        <begin position="132"/>
        <end position="147"/>
    </location>
</feature>
<dbReference type="SMART" id="SM00993">
    <property type="entry name" value="YL1_C"/>
    <property type="match status" value="1"/>
</dbReference>
<dbReference type="Proteomes" id="UP000796880">
    <property type="component" value="Unassembled WGS sequence"/>
</dbReference>
<evidence type="ECO:0000256" key="2">
    <source>
        <dbReference type="SAM" id="Coils"/>
    </source>
</evidence>
<keyword evidence="6" id="KW-1185">Reference proteome</keyword>
<dbReference type="PANTHER" id="PTHR13275:SF4">
    <property type="entry name" value="VACUOLAR PROTEIN SORTING-ASSOCIATED PROTEIN 72 HOMOLOG"/>
    <property type="match status" value="1"/>
</dbReference>
<gene>
    <name evidence="5" type="ORF">FNV43_RR23798</name>
</gene>
<evidence type="ECO:0000256" key="1">
    <source>
        <dbReference type="ARBA" id="ARBA00006832"/>
    </source>
</evidence>
<feature type="domain" description="Vps72/YL1 C-terminal" evidence="4">
    <location>
        <begin position="267"/>
        <end position="296"/>
    </location>
</feature>
<dbReference type="PANTHER" id="PTHR13275">
    <property type="entry name" value="YL-1 PROTEIN TRANSCRIPTION FACTOR-LIKE 1"/>
    <property type="match status" value="1"/>
</dbReference>
<feature type="region of interest" description="Disordered" evidence="3">
    <location>
        <begin position="39"/>
        <end position="148"/>
    </location>
</feature>
<dbReference type="OrthoDB" id="78296at2759"/>
<feature type="compositionally biased region" description="Acidic residues" evidence="3">
    <location>
        <begin position="45"/>
        <end position="82"/>
    </location>
</feature>
<dbReference type="Pfam" id="PF08265">
    <property type="entry name" value="YL1_C"/>
    <property type="match status" value="1"/>
</dbReference>
<dbReference type="GO" id="GO:0005634">
    <property type="term" value="C:nucleus"/>
    <property type="evidence" value="ECO:0007669"/>
    <property type="project" value="TreeGrafter"/>
</dbReference>
<evidence type="ECO:0000256" key="3">
    <source>
        <dbReference type="SAM" id="MobiDB-lite"/>
    </source>
</evidence>
<dbReference type="AlphaFoldDB" id="A0A8K0DLM5"/>
<evidence type="ECO:0000313" key="6">
    <source>
        <dbReference type="Proteomes" id="UP000796880"/>
    </source>
</evidence>
<dbReference type="Pfam" id="PF05764">
    <property type="entry name" value="YL1"/>
    <property type="match status" value="1"/>
</dbReference>
<feature type="compositionally biased region" description="Basic residues" evidence="3">
    <location>
        <begin position="100"/>
        <end position="110"/>
    </location>
</feature>
<sequence length="361" mass="41766">MDAAKVVAPFLLDRASRATRGKRMTRLLDDELEEDELFWSQDALKDEENDDNYEEEPEVADEFDSDFNEDEPEADEEAENNEAEERVRPKKRLIFPGKTLAKRNKKKKKVLSNLEDSLNDEDEKTNEQSNEQQHHDAPEDGEVERTVRKSTRTAVINRQAERDAIRAALQATMRPVKRKKEGEEKRMTQEEMLLEAAQTEIMNLRNLERVLAREEEVKKRAIVHKAVYSGPQLRYFSKDGCSYLEFSKGLSFQSEISTTSTSYPEKAICAITGLPAKYRDPKTGLHYATKEAFKIIRERFQEESSGVQKQMDMGNLFDSLSGKGFLARQKRSEMSNKREVSFSRHLARFRRIPVLEDEDSD</sequence>